<proteinExistence type="predicted"/>
<reference evidence="4" key="1">
    <citation type="submission" date="2017-05" db="EMBL/GenBank/DDBJ databases">
        <title>Complete and WGS of Bordetella genogroups.</title>
        <authorList>
            <person name="Spilker T."/>
            <person name="Lipuma J."/>
        </authorList>
    </citation>
    <scope>NUCLEOTIDE SEQUENCE [LARGE SCALE GENOMIC DNA]</scope>
    <source>
        <strain evidence="4">AU16122</strain>
    </source>
</reference>
<organism evidence="3 4">
    <name type="scientific">Bordetella genomosp. 10</name>
    <dbReference type="NCBI Taxonomy" id="1416804"/>
    <lineage>
        <taxon>Bacteria</taxon>
        <taxon>Pseudomonadati</taxon>
        <taxon>Pseudomonadota</taxon>
        <taxon>Betaproteobacteria</taxon>
        <taxon>Burkholderiales</taxon>
        <taxon>Alcaligenaceae</taxon>
        <taxon>Bordetella</taxon>
    </lineage>
</organism>
<sequence>MKNFKPVFVAAALSLTALSFGAHAQTATTAKDIDANYKAEQKKCDAMKGNDKDVCEQQAKATRDKAKADLKENKDQAEARRDADKTKNKADYKVAKEKCDALSGDAKDTCVANAKKQYHQ</sequence>
<feature type="region of interest" description="Disordered" evidence="1">
    <location>
        <begin position="57"/>
        <end position="89"/>
    </location>
</feature>
<keyword evidence="2" id="KW-0732">Signal</keyword>
<dbReference type="OrthoDB" id="5769605at2"/>
<evidence type="ECO:0000256" key="2">
    <source>
        <dbReference type="SAM" id="SignalP"/>
    </source>
</evidence>
<feature type="chain" id="PRO_5012085501" description="Cell envelope biogenesis protein TolA" evidence="2">
    <location>
        <begin position="25"/>
        <end position="120"/>
    </location>
</feature>
<name>A0A261S3P2_9BORD</name>
<dbReference type="RefSeq" id="WP_094856362.1">
    <property type="nucleotide sequence ID" value="NZ_NEVM01000005.1"/>
</dbReference>
<comment type="caution">
    <text evidence="3">The sequence shown here is derived from an EMBL/GenBank/DDBJ whole genome shotgun (WGS) entry which is preliminary data.</text>
</comment>
<keyword evidence="4" id="KW-1185">Reference proteome</keyword>
<dbReference type="AlphaFoldDB" id="A0A261S3P2"/>
<protein>
    <recommendedName>
        <fullName evidence="5">Cell envelope biogenesis protein TolA</fullName>
    </recommendedName>
</protein>
<feature type="signal peptide" evidence="2">
    <location>
        <begin position="1"/>
        <end position="24"/>
    </location>
</feature>
<gene>
    <name evidence="3" type="ORF">CAL29_29335</name>
</gene>
<dbReference type="EMBL" id="NEVM01000005">
    <property type="protein sequence ID" value="OZI31956.1"/>
    <property type="molecule type" value="Genomic_DNA"/>
</dbReference>
<accession>A0A261S3P2</accession>
<evidence type="ECO:0000256" key="1">
    <source>
        <dbReference type="SAM" id="MobiDB-lite"/>
    </source>
</evidence>
<evidence type="ECO:0000313" key="4">
    <source>
        <dbReference type="Proteomes" id="UP000216020"/>
    </source>
</evidence>
<evidence type="ECO:0008006" key="5">
    <source>
        <dbReference type="Google" id="ProtNLM"/>
    </source>
</evidence>
<evidence type="ECO:0000313" key="3">
    <source>
        <dbReference type="EMBL" id="OZI31956.1"/>
    </source>
</evidence>
<dbReference type="Proteomes" id="UP000216020">
    <property type="component" value="Unassembled WGS sequence"/>
</dbReference>